<dbReference type="PROSITE" id="PS50887">
    <property type="entry name" value="GGDEF"/>
    <property type="match status" value="1"/>
</dbReference>
<keyword evidence="6" id="KW-1185">Reference proteome</keyword>
<gene>
    <name evidence="5" type="ORF">EMQ25_04850</name>
</gene>
<dbReference type="OrthoDB" id="9812260at2"/>
<dbReference type="SUPFAM" id="SSF55785">
    <property type="entry name" value="PYP-like sensor domain (PAS domain)"/>
    <property type="match status" value="1"/>
</dbReference>
<dbReference type="PANTHER" id="PTHR45138">
    <property type="entry name" value="REGULATORY COMPONENTS OF SENSORY TRANSDUCTION SYSTEM"/>
    <property type="match status" value="1"/>
</dbReference>
<dbReference type="InterPro" id="IPR035965">
    <property type="entry name" value="PAS-like_dom_sf"/>
</dbReference>
<organism evidence="5 6">
    <name type="scientific">Arsenicitalea aurantiaca</name>
    <dbReference type="NCBI Taxonomy" id="1783274"/>
    <lineage>
        <taxon>Bacteria</taxon>
        <taxon>Pseudomonadati</taxon>
        <taxon>Pseudomonadota</taxon>
        <taxon>Alphaproteobacteria</taxon>
        <taxon>Hyphomicrobiales</taxon>
        <taxon>Devosiaceae</taxon>
        <taxon>Arsenicitalea</taxon>
    </lineage>
</organism>
<dbReference type="InterPro" id="IPR000700">
    <property type="entry name" value="PAS-assoc_C"/>
</dbReference>
<dbReference type="PANTHER" id="PTHR45138:SF9">
    <property type="entry name" value="DIGUANYLATE CYCLASE DGCM-RELATED"/>
    <property type="match status" value="1"/>
</dbReference>
<evidence type="ECO:0000256" key="2">
    <source>
        <dbReference type="ARBA" id="ARBA00034247"/>
    </source>
</evidence>
<feature type="domain" description="PAC" evidence="3">
    <location>
        <begin position="84"/>
        <end position="147"/>
    </location>
</feature>
<evidence type="ECO:0000259" key="3">
    <source>
        <dbReference type="PROSITE" id="PS50113"/>
    </source>
</evidence>
<name>A0A433XEG2_9HYPH</name>
<sequence>MAGALRNADLAVAVIDALTSQICVLDSEGFIVAVNAAWRDFGRSNGRDTARSDIGVNYLELCSVAAHAGEGHAEDVHDGIAAVLAGEIDLYTCEYECTGDGDPRWSFLRVSPLRRPWGRKGGRGIYGAVVSHADVTERKHLEIELDRLAYTDQLTGLPNRRALIDRATETLAATRAGSRASFLLIDADHFKEVNDTHGHAGGDRALVAIGAACRSVLRENDLIARLGGEEFAVILPGTDAWGAVMTAERLRAAMGQVAIEGAETRFSVSISVGVTEFLADDRSVDDVMARADRGLYRAKGDGRDCVRLAPVHEKETLDLPRIA</sequence>
<dbReference type="InterPro" id="IPR050469">
    <property type="entry name" value="Diguanylate_Cyclase"/>
</dbReference>
<accession>A0A433XEG2</accession>
<dbReference type="Pfam" id="PF08448">
    <property type="entry name" value="PAS_4"/>
    <property type="match status" value="1"/>
</dbReference>
<dbReference type="InterPro" id="IPR043128">
    <property type="entry name" value="Rev_trsase/Diguanyl_cyclase"/>
</dbReference>
<dbReference type="SUPFAM" id="SSF55073">
    <property type="entry name" value="Nucleotide cyclase"/>
    <property type="match status" value="1"/>
</dbReference>
<dbReference type="NCBIfam" id="TIGR00254">
    <property type="entry name" value="GGDEF"/>
    <property type="match status" value="1"/>
</dbReference>
<dbReference type="CDD" id="cd01949">
    <property type="entry name" value="GGDEF"/>
    <property type="match status" value="1"/>
</dbReference>
<evidence type="ECO:0000313" key="6">
    <source>
        <dbReference type="Proteomes" id="UP000281547"/>
    </source>
</evidence>
<reference evidence="5 6" key="1">
    <citation type="journal article" date="2016" name="Int. J. Syst. Evol. Microbiol.">
        <title>Arsenicitalea aurantiaca gen. nov., sp. nov., a new member of the family Hyphomicrobiaceae, isolated from high-arsenic sediment.</title>
        <authorList>
            <person name="Mu Y."/>
            <person name="Zhou L."/>
            <person name="Zeng X.C."/>
            <person name="Liu L."/>
            <person name="Pan Y."/>
            <person name="Chen X."/>
            <person name="Wang J."/>
            <person name="Li S."/>
            <person name="Li W.J."/>
            <person name="Wang Y."/>
        </authorList>
    </citation>
    <scope>NUCLEOTIDE SEQUENCE [LARGE SCALE GENOMIC DNA]</scope>
    <source>
        <strain evidence="5 6">42-50</strain>
    </source>
</reference>
<dbReference type="Gene3D" id="3.30.450.20">
    <property type="entry name" value="PAS domain"/>
    <property type="match status" value="1"/>
</dbReference>
<dbReference type="EMBL" id="RZNJ01000002">
    <property type="protein sequence ID" value="RUT32489.1"/>
    <property type="molecule type" value="Genomic_DNA"/>
</dbReference>
<proteinExistence type="predicted"/>
<comment type="caution">
    <text evidence="5">The sequence shown here is derived from an EMBL/GenBank/DDBJ whole genome shotgun (WGS) entry which is preliminary data.</text>
</comment>
<dbReference type="PROSITE" id="PS50113">
    <property type="entry name" value="PAC"/>
    <property type="match status" value="1"/>
</dbReference>
<dbReference type="FunFam" id="3.30.70.270:FF:000001">
    <property type="entry name" value="Diguanylate cyclase domain protein"/>
    <property type="match status" value="1"/>
</dbReference>
<dbReference type="GO" id="GO:0052621">
    <property type="term" value="F:diguanylate cyclase activity"/>
    <property type="evidence" value="ECO:0007669"/>
    <property type="project" value="UniProtKB-EC"/>
</dbReference>
<comment type="catalytic activity">
    <reaction evidence="2">
        <text>2 GTP = 3',3'-c-di-GMP + 2 diphosphate</text>
        <dbReference type="Rhea" id="RHEA:24898"/>
        <dbReference type="ChEBI" id="CHEBI:33019"/>
        <dbReference type="ChEBI" id="CHEBI:37565"/>
        <dbReference type="ChEBI" id="CHEBI:58805"/>
        <dbReference type="EC" id="2.7.7.65"/>
    </reaction>
</comment>
<dbReference type="EC" id="2.7.7.65" evidence="1"/>
<dbReference type="InterPro" id="IPR000160">
    <property type="entry name" value="GGDEF_dom"/>
</dbReference>
<dbReference type="InterPro" id="IPR013656">
    <property type="entry name" value="PAS_4"/>
</dbReference>
<dbReference type="Gene3D" id="3.30.70.270">
    <property type="match status" value="1"/>
</dbReference>
<protein>
    <recommendedName>
        <fullName evidence="1">diguanylate cyclase</fullName>
        <ecNumber evidence="1">2.7.7.65</ecNumber>
    </recommendedName>
</protein>
<dbReference type="InterPro" id="IPR029787">
    <property type="entry name" value="Nucleotide_cyclase"/>
</dbReference>
<evidence type="ECO:0000256" key="1">
    <source>
        <dbReference type="ARBA" id="ARBA00012528"/>
    </source>
</evidence>
<dbReference type="Proteomes" id="UP000281547">
    <property type="component" value="Unassembled WGS sequence"/>
</dbReference>
<evidence type="ECO:0000313" key="5">
    <source>
        <dbReference type="EMBL" id="RUT32489.1"/>
    </source>
</evidence>
<dbReference type="RefSeq" id="WP_127187446.1">
    <property type="nucleotide sequence ID" value="NZ_RZNJ01000002.1"/>
</dbReference>
<dbReference type="Pfam" id="PF00990">
    <property type="entry name" value="GGDEF"/>
    <property type="match status" value="1"/>
</dbReference>
<feature type="domain" description="GGDEF" evidence="4">
    <location>
        <begin position="178"/>
        <end position="311"/>
    </location>
</feature>
<dbReference type="AlphaFoldDB" id="A0A433XEG2"/>
<evidence type="ECO:0000259" key="4">
    <source>
        <dbReference type="PROSITE" id="PS50887"/>
    </source>
</evidence>
<dbReference type="SMART" id="SM00267">
    <property type="entry name" value="GGDEF"/>
    <property type="match status" value="1"/>
</dbReference>